<name>A0A7J0EAF9_9ERIC</name>
<sequence length="82" mass="8956">MEKLLMGRDWAAQLQALLRRPTGLDGPGSADELAVKILRSFTETLSALNSGNVDQIPARSSDSGESRQTPAVIARRGCYKRR</sequence>
<dbReference type="AlphaFoldDB" id="A0A7J0EAF9"/>
<comment type="caution">
    <text evidence="2">The sequence shown here is derived from an EMBL/GenBank/DDBJ whole genome shotgun (WGS) entry which is preliminary data.</text>
</comment>
<proteinExistence type="predicted"/>
<dbReference type="OrthoDB" id="1746355at2759"/>
<organism evidence="2 3">
    <name type="scientific">Actinidia rufa</name>
    <dbReference type="NCBI Taxonomy" id="165716"/>
    <lineage>
        <taxon>Eukaryota</taxon>
        <taxon>Viridiplantae</taxon>
        <taxon>Streptophyta</taxon>
        <taxon>Embryophyta</taxon>
        <taxon>Tracheophyta</taxon>
        <taxon>Spermatophyta</taxon>
        <taxon>Magnoliopsida</taxon>
        <taxon>eudicotyledons</taxon>
        <taxon>Gunneridae</taxon>
        <taxon>Pentapetalae</taxon>
        <taxon>asterids</taxon>
        <taxon>Ericales</taxon>
        <taxon>Actinidiaceae</taxon>
        <taxon>Actinidia</taxon>
    </lineage>
</organism>
<evidence type="ECO:0000313" key="3">
    <source>
        <dbReference type="Proteomes" id="UP000585474"/>
    </source>
</evidence>
<dbReference type="EMBL" id="BJWL01000003">
    <property type="protein sequence ID" value="GFY83443.1"/>
    <property type="molecule type" value="Genomic_DNA"/>
</dbReference>
<gene>
    <name evidence="2" type="ORF">Acr_03g0002170</name>
</gene>
<reference evidence="2 3" key="1">
    <citation type="submission" date="2019-07" db="EMBL/GenBank/DDBJ databases">
        <title>De Novo Assembly of kiwifruit Actinidia rufa.</title>
        <authorList>
            <person name="Sugita-Konishi S."/>
            <person name="Sato K."/>
            <person name="Mori E."/>
            <person name="Abe Y."/>
            <person name="Kisaki G."/>
            <person name="Hamano K."/>
            <person name="Suezawa K."/>
            <person name="Otani M."/>
            <person name="Fukuda T."/>
            <person name="Manabe T."/>
            <person name="Gomi K."/>
            <person name="Tabuchi M."/>
            <person name="Akimitsu K."/>
            <person name="Kataoka I."/>
        </authorList>
    </citation>
    <scope>NUCLEOTIDE SEQUENCE [LARGE SCALE GENOMIC DNA]</scope>
    <source>
        <strain evidence="3">cv. Fuchu</strain>
    </source>
</reference>
<accession>A0A7J0EAF9</accession>
<evidence type="ECO:0000313" key="2">
    <source>
        <dbReference type="EMBL" id="GFY83443.1"/>
    </source>
</evidence>
<dbReference type="Proteomes" id="UP000585474">
    <property type="component" value="Unassembled WGS sequence"/>
</dbReference>
<feature type="compositionally biased region" description="Polar residues" evidence="1">
    <location>
        <begin position="52"/>
        <end position="69"/>
    </location>
</feature>
<keyword evidence="3" id="KW-1185">Reference proteome</keyword>
<protein>
    <submittedName>
        <fullName evidence="2">Uncharacterized protein</fullName>
    </submittedName>
</protein>
<evidence type="ECO:0000256" key="1">
    <source>
        <dbReference type="SAM" id="MobiDB-lite"/>
    </source>
</evidence>
<feature type="region of interest" description="Disordered" evidence="1">
    <location>
        <begin position="52"/>
        <end position="71"/>
    </location>
</feature>